<dbReference type="PANTHER" id="PTHR20883:SF48">
    <property type="entry name" value="ECTOINE DIOXYGENASE"/>
    <property type="match status" value="1"/>
</dbReference>
<dbReference type="OMA" id="CKPAKHG"/>
<sequence length="319" mass="34226">MWEKHKLSEAQLEAYEADGFLDAIPCLCPAQLERLRGDLVELSDPDHPANALWHEFHSNEAPAESGTVLMHALGAWRISEAFHDLLFHPALLVPAIQAMGLCDKRGVRLLHDQLFCKPARAGAVVAWHQDLSYWTRFSPSAFLTVHVALDDQSSENGALHYVAGSHRWPLLPVTSRHFGDMESIRSVLDREQAAQLDACRCVRLRAGQVSIHHPLSVHGSFGNRSAGPRRAAVVNLAADGVVINTSRGPVLSGAPDLPKGTPLGGFLHPLLGSMPAGAQATAAPPCSVAKHYPATDAWADEDEDEDASAGQVAAPGADA</sequence>
<dbReference type="AlphaFoldDB" id="A0A5A8C7L0"/>
<dbReference type="InterPro" id="IPR008775">
    <property type="entry name" value="Phytyl_CoA_dOase-like"/>
</dbReference>
<reference evidence="3 4" key="1">
    <citation type="submission" date="2019-07" db="EMBL/GenBank/DDBJ databases">
        <title>Genomes of Cafeteria roenbergensis.</title>
        <authorList>
            <person name="Fischer M.G."/>
            <person name="Hackl T."/>
            <person name="Roman M."/>
        </authorList>
    </citation>
    <scope>NUCLEOTIDE SEQUENCE [LARGE SCALE GENOMIC DNA]</scope>
    <source>
        <strain evidence="3 4">BVI</strain>
    </source>
</reference>
<comment type="caution">
    <text evidence="3">The sequence shown here is derived from an EMBL/GenBank/DDBJ whole genome shotgun (WGS) entry which is preliminary data.</text>
</comment>
<dbReference type="PROSITE" id="PS50007">
    <property type="entry name" value="PIPLC_X_DOMAIN"/>
    <property type="match status" value="1"/>
</dbReference>
<evidence type="ECO:0008006" key="5">
    <source>
        <dbReference type="Google" id="ProtNLM"/>
    </source>
</evidence>
<evidence type="ECO:0000256" key="2">
    <source>
        <dbReference type="SAM" id="MobiDB-lite"/>
    </source>
</evidence>
<dbReference type="Pfam" id="PF05721">
    <property type="entry name" value="PhyH"/>
    <property type="match status" value="1"/>
</dbReference>
<dbReference type="Proteomes" id="UP000323011">
    <property type="component" value="Unassembled WGS sequence"/>
</dbReference>
<dbReference type="GO" id="GO:0016491">
    <property type="term" value="F:oxidoreductase activity"/>
    <property type="evidence" value="ECO:0007669"/>
    <property type="project" value="UniProtKB-ARBA"/>
</dbReference>
<dbReference type="Gene3D" id="2.60.120.620">
    <property type="entry name" value="q2cbj1_9rhob like domain"/>
    <property type="match status" value="1"/>
</dbReference>
<accession>A0A5A8C7L0</accession>
<evidence type="ECO:0000313" key="3">
    <source>
        <dbReference type="EMBL" id="KAA0148785.1"/>
    </source>
</evidence>
<gene>
    <name evidence="3" type="ORF">FNF29_06410</name>
</gene>
<proteinExistence type="predicted"/>
<dbReference type="GO" id="GO:0046872">
    <property type="term" value="F:metal ion binding"/>
    <property type="evidence" value="ECO:0007669"/>
    <property type="project" value="UniProtKB-ARBA"/>
</dbReference>
<dbReference type="PANTHER" id="PTHR20883">
    <property type="entry name" value="PHYTANOYL-COA DIOXYGENASE DOMAIN CONTAINING 1"/>
    <property type="match status" value="1"/>
</dbReference>
<dbReference type="SUPFAM" id="SSF51197">
    <property type="entry name" value="Clavaminate synthase-like"/>
    <property type="match status" value="1"/>
</dbReference>
<evidence type="ECO:0000256" key="1">
    <source>
        <dbReference type="ARBA" id="ARBA00001962"/>
    </source>
</evidence>
<protein>
    <recommendedName>
        <fullName evidence="5">Fe2OG dioxygenase domain-containing protein</fullName>
    </recommendedName>
</protein>
<feature type="region of interest" description="Disordered" evidence="2">
    <location>
        <begin position="297"/>
        <end position="319"/>
    </location>
</feature>
<name>A0A5A8C7L0_CAFRO</name>
<comment type="cofactor">
    <cofactor evidence="1">
        <name>Fe cation</name>
        <dbReference type="ChEBI" id="CHEBI:24875"/>
    </cofactor>
</comment>
<dbReference type="EMBL" id="VLTN01000049">
    <property type="protein sequence ID" value="KAA0148785.1"/>
    <property type="molecule type" value="Genomic_DNA"/>
</dbReference>
<evidence type="ECO:0000313" key="4">
    <source>
        <dbReference type="Proteomes" id="UP000323011"/>
    </source>
</evidence>
<feature type="compositionally biased region" description="Acidic residues" evidence="2">
    <location>
        <begin position="298"/>
        <end position="307"/>
    </location>
</feature>
<keyword evidence="4" id="KW-1185">Reference proteome</keyword>
<organism evidence="3 4">
    <name type="scientific">Cafeteria roenbergensis</name>
    <name type="common">Marine flagellate</name>
    <dbReference type="NCBI Taxonomy" id="33653"/>
    <lineage>
        <taxon>Eukaryota</taxon>
        <taxon>Sar</taxon>
        <taxon>Stramenopiles</taxon>
        <taxon>Bigyra</taxon>
        <taxon>Opalozoa</taxon>
        <taxon>Bicosoecida</taxon>
        <taxon>Cafeteriaceae</taxon>
        <taxon>Cafeteria</taxon>
    </lineage>
</organism>